<dbReference type="Pfam" id="PF13952">
    <property type="entry name" value="DUF4216"/>
    <property type="match status" value="1"/>
</dbReference>
<proteinExistence type="predicted"/>
<reference evidence="2" key="1">
    <citation type="submission" date="2020-06" db="EMBL/GenBank/DDBJ databases">
        <authorList>
            <person name="Li T."/>
            <person name="Hu X."/>
            <person name="Zhang T."/>
            <person name="Song X."/>
            <person name="Zhang H."/>
            <person name="Dai N."/>
            <person name="Sheng W."/>
            <person name="Hou X."/>
            <person name="Wei L."/>
        </authorList>
    </citation>
    <scope>NUCLEOTIDE SEQUENCE</scope>
    <source>
        <strain evidence="2">3651</strain>
        <tissue evidence="2">Leaf</tissue>
    </source>
</reference>
<name>A0AAE1YDY6_9LAMI</name>
<organism evidence="2 3">
    <name type="scientific">Sesamum alatum</name>
    <dbReference type="NCBI Taxonomy" id="300844"/>
    <lineage>
        <taxon>Eukaryota</taxon>
        <taxon>Viridiplantae</taxon>
        <taxon>Streptophyta</taxon>
        <taxon>Embryophyta</taxon>
        <taxon>Tracheophyta</taxon>
        <taxon>Spermatophyta</taxon>
        <taxon>Magnoliopsida</taxon>
        <taxon>eudicotyledons</taxon>
        <taxon>Gunneridae</taxon>
        <taxon>Pentapetalae</taxon>
        <taxon>asterids</taxon>
        <taxon>lamiids</taxon>
        <taxon>Lamiales</taxon>
        <taxon>Pedaliaceae</taxon>
        <taxon>Sesamum</taxon>
    </lineage>
</organism>
<feature type="domain" description="DUF4216" evidence="1">
    <location>
        <begin position="260"/>
        <end position="334"/>
    </location>
</feature>
<keyword evidence="3" id="KW-1185">Reference proteome</keyword>
<evidence type="ECO:0000313" key="2">
    <source>
        <dbReference type="EMBL" id="KAK4428086.1"/>
    </source>
</evidence>
<protein>
    <recommendedName>
        <fullName evidence="1">DUF4216 domain-containing protein</fullName>
    </recommendedName>
</protein>
<evidence type="ECO:0000259" key="1">
    <source>
        <dbReference type="Pfam" id="PF13952"/>
    </source>
</evidence>
<evidence type="ECO:0000313" key="3">
    <source>
        <dbReference type="Proteomes" id="UP001293254"/>
    </source>
</evidence>
<reference evidence="2" key="2">
    <citation type="journal article" date="2024" name="Plant">
        <title>Genomic evolution and insights into agronomic trait innovations of Sesamum species.</title>
        <authorList>
            <person name="Miao H."/>
            <person name="Wang L."/>
            <person name="Qu L."/>
            <person name="Liu H."/>
            <person name="Sun Y."/>
            <person name="Le M."/>
            <person name="Wang Q."/>
            <person name="Wei S."/>
            <person name="Zheng Y."/>
            <person name="Lin W."/>
            <person name="Duan Y."/>
            <person name="Cao H."/>
            <person name="Xiong S."/>
            <person name="Wang X."/>
            <person name="Wei L."/>
            <person name="Li C."/>
            <person name="Ma Q."/>
            <person name="Ju M."/>
            <person name="Zhao R."/>
            <person name="Li G."/>
            <person name="Mu C."/>
            <person name="Tian Q."/>
            <person name="Mei H."/>
            <person name="Zhang T."/>
            <person name="Gao T."/>
            <person name="Zhang H."/>
        </authorList>
    </citation>
    <scope>NUCLEOTIDE SEQUENCE</scope>
    <source>
        <strain evidence="2">3651</strain>
    </source>
</reference>
<dbReference type="AlphaFoldDB" id="A0AAE1YDY6"/>
<accession>A0AAE1YDY6</accession>
<dbReference type="EMBL" id="JACGWO010000005">
    <property type="protein sequence ID" value="KAK4428086.1"/>
    <property type="molecule type" value="Genomic_DNA"/>
</dbReference>
<sequence>MGMGHMNVDIGNDTQSTENDYVSGADEKTSKFYQLLEDANRELYPGCTDFTKLSFSVHLLNLKVSSGWTNKSFTLLLSLLKKAFPEGVNLPKDFDEANKITKDLGFTYETWDVCPNSCMLFRGEDAMLENLDAVKSYRDLHISQLRGDFPRVNKKEIERLHHEKFHEWFSEHIQTLRITNGETVPEDIITLSKGPNDWGRRYKACVVHGFRFRIKSHDATKKTQNSGVFCSAYTSCYASSKDKRPQTGVVQYYGVLTDIIKIHYSSDLEYIMFKCEWINNEKGLKIDHFKFTLVNFNHVMYTGIKYSDEPYILSTQAEQVWYVDDPLEPDWKVVVKMNRRDNFDIYSWERQAEIHAPLELDDRPIFSDHNWVREGVETVEADDNEEEDFVQDESDI</sequence>
<dbReference type="InterPro" id="IPR025312">
    <property type="entry name" value="DUF4216"/>
</dbReference>
<comment type="caution">
    <text evidence="2">The sequence shown here is derived from an EMBL/GenBank/DDBJ whole genome shotgun (WGS) entry which is preliminary data.</text>
</comment>
<dbReference type="PANTHER" id="PTHR48258">
    <property type="entry name" value="DUF4218 DOMAIN-CONTAINING PROTEIN-RELATED"/>
    <property type="match status" value="1"/>
</dbReference>
<dbReference type="Proteomes" id="UP001293254">
    <property type="component" value="Unassembled WGS sequence"/>
</dbReference>
<gene>
    <name evidence="2" type="ORF">Salat_1577600</name>
</gene>
<dbReference type="PANTHER" id="PTHR48258:SF15">
    <property type="entry name" value="OS02G0543900 PROTEIN"/>
    <property type="match status" value="1"/>
</dbReference>